<protein>
    <recommendedName>
        <fullName evidence="1">Tail spike domain-containing protein</fullName>
    </recommendedName>
</protein>
<sequence>MIKIFEPNSTNFNNNGLTILTNAIDPEITEELNGAYSLSFDYTIEDPKVVQGIIQANRTVISRESLMVGTKGKANLMPKSYFLQEDYIVYANNQAFRIYNIKKDMSTITINCRHIFYDLLDNFLEDVRPTNLNRMDALQWVLERTQYPNGFTFNGNSGPTATRYFIKKNVVEAIMGQEGILETWGGEIVRDNFNIGIWDNRGNDRGVLIQGGKNLLGIEDDLNTDNVVTRIMPTGLDENDTVIMLPEKYIDSPNIDKYPHPKIRHLHYGDIKVNAETGITKDDVIRMLRLRVKDLYEIEKVDIPEVNYKVDFVELSKTDQYKDYISLEKVEVGDTVTVRYDKTNLDIKAKVIKTTKKLKGKTWLNEKVELGNFKSNVATSLNKIDAITTEDGKVKADAIWGTIDATKASLKAMADSAETQVERAIIFEDKDPDSPTYGALCMGTRGFQIASSMTNDEWQWTTFGTGQGFTADLIRAGILQSLDGTLRIDLGGGSFKTYNYNKYPALEMKNMNIYFYDFKKANQQAGILYSHYLIEEPDKLGISLGHYRDYHATFSYYKPETDTFGSYLKLDKYANVNSTLTPITIYEDINATYGNLKYFYNNSQIGFIGSNGNSDLRACFVGDDGSVRFGRQWSSEFETYFRCADYRKNTNNVGFVAYNGAEIQGKTLVFGDFSVTGKKNCVIETKDYGKRLMNAYETLGYYFGDLGSGTVGEDGTCYVEIRDIVTQLMNTDIPYHITYTEIVPENITKEEMKERDMLRVVRMESTYFVMKGEPGAKFTWELKAKRREYENDYAEEYKSQTMLDEPQSFIDFDKYEPANLDDILLKIKNIEDDLLGGN</sequence>
<name>A0A6G4EDC6_CLOBO</name>
<dbReference type="InterPro" id="IPR010572">
    <property type="entry name" value="Tail_dom"/>
</dbReference>
<reference evidence="2" key="1">
    <citation type="submission" date="2019-04" db="EMBL/GenBank/DDBJ databases">
        <title>Genome sequencing of Clostridium botulinum Groups I-IV and Clostridium butyricum.</title>
        <authorList>
            <person name="Brunt J."/>
            <person name="Van Vliet A.H.M."/>
            <person name="Stringer S.C."/>
            <person name="Carter A.T."/>
            <person name="Peck M.W."/>
        </authorList>
    </citation>
    <scope>NUCLEOTIDE SEQUENCE</scope>
    <source>
        <strain evidence="2">IFR 15/031</strain>
    </source>
</reference>
<organism evidence="2">
    <name type="scientific">Clostridium botulinum</name>
    <dbReference type="NCBI Taxonomy" id="1491"/>
    <lineage>
        <taxon>Bacteria</taxon>
        <taxon>Bacillati</taxon>
        <taxon>Bacillota</taxon>
        <taxon>Clostridia</taxon>
        <taxon>Eubacteriales</taxon>
        <taxon>Clostridiaceae</taxon>
        <taxon>Clostridium</taxon>
    </lineage>
</organism>
<proteinExistence type="predicted"/>
<dbReference type="InterPro" id="IPR007119">
    <property type="entry name" value="Phage_tail_spike_N"/>
</dbReference>
<dbReference type="EMBL" id="SWRL01000002">
    <property type="protein sequence ID" value="NFH61209.1"/>
    <property type="molecule type" value="Genomic_DNA"/>
</dbReference>
<dbReference type="AlphaFoldDB" id="A0A6G4EDC6"/>
<feature type="domain" description="Tail spike" evidence="1">
    <location>
        <begin position="116"/>
        <end position="379"/>
    </location>
</feature>
<evidence type="ECO:0000313" key="2">
    <source>
        <dbReference type="EMBL" id="NFH61209.1"/>
    </source>
</evidence>
<evidence type="ECO:0000259" key="1">
    <source>
        <dbReference type="Pfam" id="PF06605"/>
    </source>
</evidence>
<dbReference type="NCBIfam" id="TIGR01665">
    <property type="entry name" value="put_anti_recept"/>
    <property type="match status" value="1"/>
</dbReference>
<accession>A0A6G4EDC6</accession>
<dbReference type="Pfam" id="PF06605">
    <property type="entry name" value="Prophage_tail"/>
    <property type="match status" value="1"/>
</dbReference>
<gene>
    <name evidence="2" type="ORF">FC962_04700</name>
</gene>
<comment type="caution">
    <text evidence="2">The sequence shown here is derived from an EMBL/GenBank/DDBJ whole genome shotgun (WGS) entry which is preliminary data.</text>
</comment>